<comment type="caution">
    <text evidence="3">The sequence shown here is derived from an EMBL/GenBank/DDBJ whole genome shotgun (WGS) entry which is preliminary data.</text>
</comment>
<accession>A0A3P1B5N2</accession>
<keyword evidence="1" id="KW-0812">Transmembrane</keyword>
<reference evidence="3 4" key="1">
    <citation type="submission" date="2018-11" db="EMBL/GenBank/DDBJ databases">
        <title>Flavobacterium sp. nov., YIM 102796 draft genome.</title>
        <authorList>
            <person name="Li G."/>
            <person name="Jiang Y."/>
        </authorList>
    </citation>
    <scope>NUCLEOTIDE SEQUENCE [LARGE SCALE GENOMIC DNA]</scope>
    <source>
        <strain evidence="3 4">YIM 102796</strain>
    </source>
</reference>
<feature type="transmembrane region" description="Helical" evidence="1">
    <location>
        <begin position="20"/>
        <end position="45"/>
    </location>
</feature>
<feature type="transmembrane region" description="Helical" evidence="1">
    <location>
        <begin position="400"/>
        <end position="419"/>
    </location>
</feature>
<feature type="transmembrane region" description="Helical" evidence="1">
    <location>
        <begin position="243"/>
        <end position="265"/>
    </location>
</feature>
<protein>
    <recommendedName>
        <fullName evidence="2">YdbS-like PH domain-containing protein</fullName>
    </recommendedName>
</protein>
<dbReference type="PANTHER" id="PTHR34473:SF2">
    <property type="entry name" value="UPF0699 TRANSMEMBRANE PROTEIN YDBT"/>
    <property type="match status" value="1"/>
</dbReference>
<proteinExistence type="predicted"/>
<sequence>MMNQKNNYNFSELNKLDRKALFLVLGTTLWTVARAIWPILAIIIVKREMKSWYLFAVIGVVTILTFATKLINFFYFSYQIVDNELIIKKGWLSKSTTAVKLDKIHEVNLNQKFIHKLIGLYVVNVDTAGSSKTEIEINGIDFKKALALKDLLTTAEQDIVVSNEIVNDNIKFQHQNQSHENPIPKIKISLISLIKIGLTRNYLQTFGLMIAFSFQIIDQFQDFFYEDDASVYDDIFEASYNQYLGLVGVVLFFGLILFVVVFNLVRTLITYFNYQINLKDKHLTASYGLTDSHIISVPANKVQMFQFQQNYFQKLMDLFEIKIKQVESNEDNKKKKGLIIPGANYLELSNLFNVIFDKGLIDLKAGLKPHIRVLVIKSLILCVPVIVSLTIMYFTDSLHFSWIILPLFALVFLLIFLGYKNEKMVFKDDFIVLKSGIWDINTTYLPIDKIQKVSISQSYFQEKNQIGSLNLYTAAGIVTLYYYDFNILQKLTNEILYKIEKNKYSWM</sequence>
<feature type="transmembrane region" description="Helical" evidence="1">
    <location>
        <begin position="52"/>
        <end position="76"/>
    </location>
</feature>
<feature type="domain" description="YdbS-like PH" evidence="2">
    <location>
        <begin position="419"/>
        <end position="484"/>
    </location>
</feature>
<dbReference type="PANTHER" id="PTHR34473">
    <property type="entry name" value="UPF0699 TRANSMEMBRANE PROTEIN YDBS"/>
    <property type="match status" value="1"/>
</dbReference>
<keyword evidence="1" id="KW-0472">Membrane</keyword>
<name>A0A3P1B5N2_9FLAO</name>
<dbReference type="InterPro" id="IPR005182">
    <property type="entry name" value="YdbS-like_PH"/>
</dbReference>
<dbReference type="EMBL" id="RQTJ01000004">
    <property type="protein sequence ID" value="RRA96291.1"/>
    <property type="molecule type" value="Genomic_DNA"/>
</dbReference>
<keyword evidence="4" id="KW-1185">Reference proteome</keyword>
<feature type="domain" description="YdbS-like PH" evidence="2">
    <location>
        <begin position="271"/>
        <end position="329"/>
    </location>
</feature>
<evidence type="ECO:0000313" key="3">
    <source>
        <dbReference type="EMBL" id="RRA96291.1"/>
    </source>
</evidence>
<feature type="transmembrane region" description="Helical" evidence="1">
    <location>
        <begin position="374"/>
        <end position="394"/>
    </location>
</feature>
<evidence type="ECO:0000256" key="1">
    <source>
        <dbReference type="SAM" id="Phobius"/>
    </source>
</evidence>
<evidence type="ECO:0000259" key="2">
    <source>
        <dbReference type="Pfam" id="PF03703"/>
    </source>
</evidence>
<organism evidence="3 4">
    <name type="scientific">Paenimyroides viscosum</name>
    <dbReference type="NCBI Taxonomy" id="2488729"/>
    <lineage>
        <taxon>Bacteria</taxon>
        <taxon>Pseudomonadati</taxon>
        <taxon>Bacteroidota</taxon>
        <taxon>Flavobacteriia</taxon>
        <taxon>Flavobacteriales</taxon>
        <taxon>Flavobacteriaceae</taxon>
        <taxon>Paenimyroides</taxon>
    </lineage>
</organism>
<dbReference type="InterPro" id="IPR014529">
    <property type="entry name" value="UCP026631"/>
</dbReference>
<dbReference type="Proteomes" id="UP000268372">
    <property type="component" value="Unassembled WGS sequence"/>
</dbReference>
<dbReference type="PIRSF" id="PIRSF026631">
    <property type="entry name" value="UCP026631"/>
    <property type="match status" value="1"/>
</dbReference>
<feature type="domain" description="YdbS-like PH" evidence="2">
    <location>
        <begin position="75"/>
        <end position="151"/>
    </location>
</feature>
<evidence type="ECO:0000313" key="4">
    <source>
        <dbReference type="Proteomes" id="UP000268372"/>
    </source>
</evidence>
<dbReference type="AlphaFoldDB" id="A0A3P1B5N2"/>
<keyword evidence="1" id="KW-1133">Transmembrane helix</keyword>
<gene>
    <name evidence="3" type="ORF">EG242_03470</name>
</gene>
<dbReference type="Pfam" id="PF03703">
    <property type="entry name" value="bPH_2"/>
    <property type="match status" value="3"/>
</dbReference>